<protein>
    <recommendedName>
        <fullName evidence="2">Phosphatidate phosphatase APP1 catalytic domain-containing protein</fullName>
    </recommendedName>
</protein>
<evidence type="ECO:0000256" key="1">
    <source>
        <dbReference type="SAM" id="MobiDB-lite"/>
    </source>
</evidence>
<feature type="compositionally biased region" description="Basic and acidic residues" evidence="1">
    <location>
        <begin position="315"/>
        <end position="330"/>
    </location>
</feature>
<feature type="region of interest" description="Disordered" evidence="1">
    <location>
        <begin position="640"/>
        <end position="966"/>
    </location>
</feature>
<dbReference type="InterPro" id="IPR019236">
    <property type="entry name" value="APP1_cat"/>
</dbReference>
<feature type="compositionally biased region" description="Polar residues" evidence="1">
    <location>
        <begin position="926"/>
        <end position="954"/>
    </location>
</feature>
<dbReference type="PANTHER" id="PTHR28208">
    <property type="entry name" value="PHOSPHATIDATE PHOSPHATASE APP1"/>
    <property type="match status" value="1"/>
</dbReference>
<keyword evidence="4" id="KW-1185">Reference proteome</keyword>
<reference evidence="3" key="1">
    <citation type="submission" date="2023-01" db="EMBL/GenBank/DDBJ databases">
        <authorList>
            <person name="Van Ghelder C."/>
            <person name="Rancurel C."/>
        </authorList>
    </citation>
    <scope>NUCLEOTIDE SEQUENCE</scope>
    <source>
        <strain evidence="3">CNCM I-4278</strain>
    </source>
</reference>
<feature type="compositionally biased region" description="Polar residues" evidence="1">
    <location>
        <begin position="857"/>
        <end position="868"/>
    </location>
</feature>
<dbReference type="EMBL" id="CAOQHR010000001">
    <property type="protein sequence ID" value="CAI6268564.1"/>
    <property type="molecule type" value="Genomic_DNA"/>
</dbReference>
<dbReference type="GO" id="GO:0030479">
    <property type="term" value="C:actin cortical patch"/>
    <property type="evidence" value="ECO:0007669"/>
    <property type="project" value="TreeGrafter"/>
</dbReference>
<dbReference type="InterPro" id="IPR003903">
    <property type="entry name" value="UIM_dom"/>
</dbReference>
<dbReference type="InterPro" id="IPR017210">
    <property type="entry name" value="APP1"/>
</dbReference>
<feature type="compositionally biased region" description="Low complexity" evidence="1">
    <location>
        <begin position="766"/>
        <end position="775"/>
    </location>
</feature>
<evidence type="ECO:0000313" key="4">
    <source>
        <dbReference type="Proteomes" id="UP001152607"/>
    </source>
</evidence>
<comment type="caution">
    <text evidence="3">The sequence shown here is derived from an EMBL/GenBank/DDBJ whole genome shotgun (WGS) entry which is preliminary data.</text>
</comment>
<feature type="compositionally biased region" description="Basic and acidic residues" evidence="1">
    <location>
        <begin position="341"/>
        <end position="361"/>
    </location>
</feature>
<feature type="compositionally biased region" description="Low complexity" evidence="1">
    <location>
        <begin position="300"/>
        <end position="314"/>
    </location>
</feature>
<dbReference type="OrthoDB" id="2117591at2759"/>
<evidence type="ECO:0000259" key="2">
    <source>
        <dbReference type="Pfam" id="PF09949"/>
    </source>
</evidence>
<feature type="compositionally biased region" description="Polar residues" evidence="1">
    <location>
        <begin position="277"/>
        <end position="289"/>
    </location>
</feature>
<dbReference type="Pfam" id="PF09949">
    <property type="entry name" value="APP1_cat"/>
    <property type="match status" value="1"/>
</dbReference>
<name>A0A9W4XQ66_9PLEO</name>
<accession>A0A9W4XQ66</accession>
<sequence>MPKPHFRKPSARGTSSFLRYLIPPQARAHLSRLRHETFPSLRHRAQSRIYKYIVYRQTGKLQKSPGLLQRLRGSTRKLLGSNNRLDHEVRLRRQRLTQDSNIEEKIPRAMSYQESYAPREPGSRRRKLAGYLKAANELRQTYQQQYAPTWTRSDQSYDYGDETPGGFQDAAVVRSGEEEMILFPSYARKHVKRKPEAEPGTIQEEPGEGRDVRDSAGAGDAEFWNQQWNDYEDDNAIVDVDVRGWIYSPHKGQMSRKQRIFIGLARQLVGVQAPPAGTQSSNASESSWGSRDPSPGSGNQAQIRQAQRDAQQTQKEAEEILRKGEREAEVAAKGAYSENPAPRDTDDTREYRTTDGAEHPRLRQLAKSASSSSLRVDERNFPIAKRASWNQPADMSPSELAEANARLMARLQHFLAVPMANTPISVFFYNNEISKQRTIYTNPSGHFSITAALDFVPTNVRVLASDRLSATESVVVTNSAGVSVISDIDDTIKHSAISSGAREIFRNAFIRDLEDLTIDGVKDWYNRMAGLGVTFHYVSNSPWQLYPVISKYFSLAGLPAGSFHLKQYSGMLQGIFEPVAERKKSTMDKIARDFPDRKFILIGDSGEADLEVYTDFVLENPGRVIAVFIRDVTTTQNAGFFDPSVGPMPPVNQSSPPSQRGNGNSTNQLASSDDDDPEFKAAIAASLRDMEEDDRNRSRSLFPQLGEDHPSRRPDLPSRATQSTTAPSVVTGNLIDLSPDDNTDAVPPMRRVNTDTKSIPGDHRTSVSSVSSARSVPPPPKKPVSLRTSSGDTVSQLSSAKAPPPPKPRKPASQQSSPLIQQTPTPSSSTRPPLPPKPDFANQQSYTEMARDKLASVYNSLPSASTYVGSYRDTAEPTENRKPAPPPPPPPRRGVTAYPAQAASYVGSKAHSAWQHAPPIPHHSTRPSAQVQPYSTNSNQKPLNRTNTSSSLMSNAGAGQGYGDGGQILSKKEQLWKERWARAEQVLGEQGVALVSWRVGGDAVEEAEKLLKRHAEKDENGSSSERSSRNDGRPRV</sequence>
<feature type="compositionally biased region" description="Pro residues" evidence="1">
    <location>
        <begin position="883"/>
        <end position="892"/>
    </location>
</feature>
<dbReference type="Gene3D" id="6.10.140.100">
    <property type="match status" value="1"/>
</dbReference>
<feature type="region of interest" description="Disordered" evidence="1">
    <location>
        <begin position="274"/>
        <end position="375"/>
    </location>
</feature>
<dbReference type="AlphaFoldDB" id="A0A9W4XQ66"/>
<dbReference type="PANTHER" id="PTHR28208:SF3">
    <property type="entry name" value="PHOSPHATIDATE PHOSPHATASE APP1"/>
    <property type="match status" value="1"/>
</dbReference>
<dbReference type="Proteomes" id="UP001152607">
    <property type="component" value="Unassembled WGS sequence"/>
</dbReference>
<feature type="compositionally biased region" description="Polar residues" evidence="1">
    <location>
        <begin position="651"/>
        <end position="671"/>
    </location>
</feature>
<feature type="domain" description="Phosphatidate phosphatase APP1 catalytic" evidence="2">
    <location>
        <begin position="482"/>
        <end position="631"/>
    </location>
</feature>
<dbReference type="InterPro" id="IPR052935">
    <property type="entry name" value="Mg2+_PAP"/>
</dbReference>
<evidence type="ECO:0000313" key="3">
    <source>
        <dbReference type="EMBL" id="CAI6268564.1"/>
    </source>
</evidence>
<dbReference type="PIRSF" id="PIRSF037464">
    <property type="entry name" value="UCP037464_APP1"/>
    <property type="match status" value="1"/>
</dbReference>
<dbReference type="PROSITE" id="PS50330">
    <property type="entry name" value="UIM"/>
    <property type="match status" value="1"/>
</dbReference>
<feature type="compositionally biased region" description="Basic and acidic residues" evidence="1">
    <location>
        <begin position="706"/>
        <end position="716"/>
    </location>
</feature>
<feature type="region of interest" description="Disordered" evidence="1">
    <location>
        <begin position="190"/>
        <end position="216"/>
    </location>
</feature>
<feature type="compositionally biased region" description="Low complexity" evidence="1">
    <location>
        <begin position="811"/>
        <end position="831"/>
    </location>
</feature>
<gene>
    <name evidence="3" type="ORF">PDIGIT_LOCUS1633</name>
</gene>
<feature type="region of interest" description="Disordered" evidence="1">
    <location>
        <begin position="1012"/>
        <end position="1036"/>
    </location>
</feature>
<feature type="compositionally biased region" description="Basic and acidic residues" evidence="1">
    <location>
        <begin position="873"/>
        <end position="882"/>
    </location>
</feature>
<organism evidence="3 4">
    <name type="scientific">Periconia digitata</name>
    <dbReference type="NCBI Taxonomy" id="1303443"/>
    <lineage>
        <taxon>Eukaryota</taxon>
        <taxon>Fungi</taxon>
        <taxon>Dikarya</taxon>
        <taxon>Ascomycota</taxon>
        <taxon>Pezizomycotina</taxon>
        <taxon>Dothideomycetes</taxon>
        <taxon>Pleosporomycetidae</taxon>
        <taxon>Pleosporales</taxon>
        <taxon>Massarineae</taxon>
        <taxon>Periconiaceae</taxon>
        <taxon>Periconia</taxon>
    </lineage>
</organism>
<proteinExistence type="predicted"/>
<feature type="compositionally biased region" description="Polar residues" evidence="1">
    <location>
        <begin position="719"/>
        <end position="731"/>
    </location>
</feature>
<dbReference type="GO" id="GO:0008195">
    <property type="term" value="F:phosphatidate phosphatase activity"/>
    <property type="evidence" value="ECO:0007669"/>
    <property type="project" value="InterPro"/>
</dbReference>